<dbReference type="InterPro" id="IPR006652">
    <property type="entry name" value="Kelch_1"/>
</dbReference>
<name>A0AA88WMG2_9ASTE</name>
<dbReference type="GO" id="GO:0034976">
    <property type="term" value="P:response to endoplasmic reticulum stress"/>
    <property type="evidence" value="ECO:0007669"/>
    <property type="project" value="InterPro"/>
</dbReference>
<dbReference type="Pfam" id="PF10539">
    <property type="entry name" value="Dev_Cell_Death"/>
    <property type="match status" value="2"/>
</dbReference>
<dbReference type="SMART" id="SM00612">
    <property type="entry name" value="Kelch"/>
    <property type="match status" value="9"/>
</dbReference>
<dbReference type="PANTHER" id="PTHR46034:SF7">
    <property type="entry name" value="INFLUENZA VIRUS NS1A-BINDING PROTEIN"/>
    <property type="match status" value="1"/>
</dbReference>
<gene>
    <name evidence="2" type="ORF">RJ639_037520</name>
</gene>
<feature type="domain" description="DCD" evidence="1">
    <location>
        <begin position="29"/>
        <end position="146"/>
    </location>
</feature>
<evidence type="ECO:0000313" key="2">
    <source>
        <dbReference type="EMBL" id="KAK3029499.1"/>
    </source>
</evidence>
<dbReference type="Proteomes" id="UP001188597">
    <property type="component" value="Unassembled WGS sequence"/>
</dbReference>
<reference evidence="2" key="1">
    <citation type="submission" date="2022-12" db="EMBL/GenBank/DDBJ databases">
        <title>Draft genome assemblies for two species of Escallonia (Escalloniales).</title>
        <authorList>
            <person name="Chanderbali A."/>
            <person name="Dervinis C."/>
            <person name="Anghel I."/>
            <person name="Soltis D."/>
            <person name="Soltis P."/>
            <person name="Zapata F."/>
        </authorList>
    </citation>
    <scope>NUCLEOTIDE SEQUENCE</scope>
    <source>
        <strain evidence="2">UCBG64.0493</strain>
        <tissue evidence="2">Leaf</tissue>
    </source>
</reference>
<dbReference type="InterPro" id="IPR044832">
    <property type="entry name" value="NRP-like"/>
</dbReference>
<dbReference type="Pfam" id="PF01344">
    <property type="entry name" value="Kelch_1"/>
    <property type="match status" value="4"/>
</dbReference>
<keyword evidence="3" id="KW-1185">Reference proteome</keyword>
<evidence type="ECO:0000313" key="3">
    <source>
        <dbReference type="Proteomes" id="UP001188597"/>
    </source>
</evidence>
<feature type="non-terminal residue" evidence="2">
    <location>
        <position position="1"/>
    </location>
</feature>
<dbReference type="Pfam" id="PF24681">
    <property type="entry name" value="Kelch_KLHDC2_KLHL20_DRC7"/>
    <property type="match status" value="1"/>
</dbReference>
<dbReference type="EMBL" id="JAVXUP010000378">
    <property type="protein sequence ID" value="KAK3029499.1"/>
    <property type="molecule type" value="Genomic_DNA"/>
</dbReference>
<sequence>KPEEKATLVVSYLAPQTAPSKSVSLNNSLSGIIYAFLLCPFLIPTTHERSLTGLPYQHFLYVKNIDPGLPLFLFNYSDRTLHGIFEAASSGQMNINPYGWTSDGSAKTQYPAQFKPIIMDNYYSHRHFWFELDHAQTNWLLSLLSSAAIAPSLSAPQNSAKWRYIFRSLPSSDKSEEGEGFDALDVEYETSSKSKHDQSMEACSSEQVVEEDEKNLMYKKLKELVLSRDRSDLTLAGCGEDTAVVNDVNLEDRSLPGDQTISEEKNDEIPINSSNYPSVIAKLLQEVEELKTFKVEHIYKMGSLEQKLTLVESLSEVQLDLDDSIFLVGGCDGVSHLSSFKSYSPSQDVIKSLKPMNSVCSYTSVAELNGELHIFGGGNGNSWYDTQWSLRPSLSKEKGSLAGGSVNGKIFALGGGNSVESFSDVEMFDLDVGGWILTRSMQEKGLYLMHLLHQDRSRFALASAELNGALYAVGGYDGSDYLKSAERFDPREHSWTKLESMNSKRGCHSLVALNEKLYALGGYDGSAMVQSVEIFDPRCGSWMSGEPMNQSRGYSATALLKGSIYMIGGVKANTDIIDAVQTRVRMQCEGVKESKFKPIIMDNYYDDCHFWFELDLDQTNKLISLLSSAAINPSSSAPKNSAKWKNIFRSLPSPDKSEKIEGFDALNVEHKTSSKSKNNRSMEACSSEQVVEKDEKDLIYKRLKELVLSRDCSDSTLTGCAEDTAVVNDLDLEDGSFPGDETISEEESDEISTNSSNYPLVIAKLVQEMEELKASKIEHNYRIGYLEQKLVQAETKIRWLKDRCMISEFVSNPLVPRVDEMLIESLSEVKLDLDDSMFLVGGYDGVSHLSTFKSYSPIQDVITSLKPMNSVRSYTSVAELNGELYIFGGGNENSWYDTVEAYDPSNNWWSSRPSLSKKKGSLAGGSVNGKIFALGGGNGIESFSDVEMFDLDVGRWILGHSMQEKRFALASAELNGALYAVGGHDGSDYLKSAERFDPREHSWAKIGSMNSKRGCHSLVAMHEKLYALGGYDGSAMVQSVEIFDPRRGSWMSGEPMNQSRGYSATALLKESIYMIGGVKANNDIIDTIERYREGQGWQVIHPRNMGKLCFSSAIVL</sequence>
<evidence type="ECO:0000259" key="1">
    <source>
        <dbReference type="PROSITE" id="PS51222"/>
    </source>
</evidence>
<accession>A0AA88WMG2</accession>
<dbReference type="InterPro" id="IPR013989">
    <property type="entry name" value="Dev_and_cell_death_domain"/>
</dbReference>
<dbReference type="SMART" id="SM00767">
    <property type="entry name" value="DCD"/>
    <property type="match status" value="1"/>
</dbReference>
<dbReference type="InterPro" id="IPR015915">
    <property type="entry name" value="Kelch-typ_b-propeller"/>
</dbReference>
<protein>
    <recommendedName>
        <fullName evidence="1">DCD domain-containing protein</fullName>
    </recommendedName>
</protein>
<dbReference type="SUPFAM" id="SSF117281">
    <property type="entry name" value="Kelch motif"/>
    <property type="match status" value="3"/>
</dbReference>
<dbReference type="PROSITE" id="PS51222">
    <property type="entry name" value="DCD"/>
    <property type="match status" value="1"/>
</dbReference>
<organism evidence="2 3">
    <name type="scientific">Escallonia herrerae</name>
    <dbReference type="NCBI Taxonomy" id="1293975"/>
    <lineage>
        <taxon>Eukaryota</taxon>
        <taxon>Viridiplantae</taxon>
        <taxon>Streptophyta</taxon>
        <taxon>Embryophyta</taxon>
        <taxon>Tracheophyta</taxon>
        <taxon>Spermatophyta</taxon>
        <taxon>Magnoliopsida</taxon>
        <taxon>eudicotyledons</taxon>
        <taxon>Gunneridae</taxon>
        <taxon>Pentapetalae</taxon>
        <taxon>asterids</taxon>
        <taxon>campanulids</taxon>
        <taxon>Escalloniales</taxon>
        <taxon>Escalloniaceae</taxon>
        <taxon>Escallonia</taxon>
    </lineage>
</organism>
<dbReference type="AlphaFoldDB" id="A0AA88WMG2"/>
<proteinExistence type="predicted"/>
<comment type="caution">
    <text evidence="2">The sequence shown here is derived from an EMBL/GenBank/DDBJ whole genome shotgun (WGS) entry which is preliminary data.</text>
</comment>
<dbReference type="PANTHER" id="PTHR46034">
    <property type="match status" value="1"/>
</dbReference>
<dbReference type="Gene3D" id="2.120.10.80">
    <property type="entry name" value="Kelch-type beta propeller"/>
    <property type="match status" value="3"/>
</dbReference>